<dbReference type="Proteomes" id="UP000799757">
    <property type="component" value="Unassembled WGS sequence"/>
</dbReference>
<feature type="transmembrane region" description="Helical" evidence="7">
    <location>
        <begin position="402"/>
        <end position="423"/>
    </location>
</feature>
<sequence length="480" mass="52739">MNDSKEVDIESNSLSASNVGSPNPRLGLSEVFIDPIVQKRVISKFDKFMMPQMALLMVIAYLDRSNIGNAKTFGFEKGLGLTGNQFGNISTLFYPTYVVFEIPWVMAVKRFGANTILAVAMVGWSVTTLGTGFVKNYHQAIAMRLLLGAFEGALFPSLAFVISNVYSREQQAKRIAVLYGASALSGAFGGLIAYAIQLMGTRSGLSAWRWLFIIEGCISIVIGFLILLTLPRNSTKAWFLNAEERALMSARIQRDATTKGEDKFSWKYVRMAILDPVVWIASIALFCATTPLFGFGTFLPTIIVGLGYNSLQANYLSIPVYIFACLVLCFIAWISDKLKKRALVVMMVPIPVLIGYAIVIGSDNHGAGLFAMFLVAAGVYPFNTLIVTWVSNNLQNEHVRSVGIPLLVSIANMSGLASSQIYPSKDKPRYIMGNSVSFGMEAVALISSGLMYLVIRRRNAKRAEMIVNGELSETDFKYIL</sequence>
<organism evidence="9 10">
    <name type="scientific">Melanomma pulvis-pyrius CBS 109.77</name>
    <dbReference type="NCBI Taxonomy" id="1314802"/>
    <lineage>
        <taxon>Eukaryota</taxon>
        <taxon>Fungi</taxon>
        <taxon>Dikarya</taxon>
        <taxon>Ascomycota</taxon>
        <taxon>Pezizomycotina</taxon>
        <taxon>Dothideomycetes</taxon>
        <taxon>Pleosporomycetidae</taxon>
        <taxon>Pleosporales</taxon>
        <taxon>Melanommataceae</taxon>
        <taxon>Melanomma</taxon>
    </lineage>
</organism>
<evidence type="ECO:0000256" key="4">
    <source>
        <dbReference type="ARBA" id="ARBA00022989"/>
    </source>
</evidence>
<protein>
    <submittedName>
        <fullName evidence="9">MFS general substrate transporter</fullName>
    </submittedName>
</protein>
<dbReference type="InterPro" id="IPR020846">
    <property type="entry name" value="MFS_dom"/>
</dbReference>
<evidence type="ECO:0000256" key="7">
    <source>
        <dbReference type="SAM" id="Phobius"/>
    </source>
</evidence>
<evidence type="ECO:0000256" key="1">
    <source>
        <dbReference type="ARBA" id="ARBA00004141"/>
    </source>
</evidence>
<reference evidence="9" key="1">
    <citation type="journal article" date="2020" name="Stud. Mycol.">
        <title>101 Dothideomycetes genomes: a test case for predicting lifestyles and emergence of pathogens.</title>
        <authorList>
            <person name="Haridas S."/>
            <person name="Albert R."/>
            <person name="Binder M."/>
            <person name="Bloem J."/>
            <person name="Labutti K."/>
            <person name="Salamov A."/>
            <person name="Andreopoulos B."/>
            <person name="Baker S."/>
            <person name="Barry K."/>
            <person name="Bills G."/>
            <person name="Bluhm B."/>
            <person name="Cannon C."/>
            <person name="Castanera R."/>
            <person name="Culley D."/>
            <person name="Daum C."/>
            <person name="Ezra D."/>
            <person name="Gonzalez J."/>
            <person name="Henrissat B."/>
            <person name="Kuo A."/>
            <person name="Liang C."/>
            <person name="Lipzen A."/>
            <person name="Lutzoni F."/>
            <person name="Magnuson J."/>
            <person name="Mondo S."/>
            <person name="Nolan M."/>
            <person name="Ohm R."/>
            <person name="Pangilinan J."/>
            <person name="Park H.-J."/>
            <person name="Ramirez L."/>
            <person name="Alfaro M."/>
            <person name="Sun H."/>
            <person name="Tritt A."/>
            <person name="Yoshinaga Y."/>
            <person name="Zwiers L.-H."/>
            <person name="Turgeon B."/>
            <person name="Goodwin S."/>
            <person name="Spatafora J."/>
            <person name="Crous P."/>
            <person name="Grigoriev I."/>
        </authorList>
    </citation>
    <scope>NUCLEOTIDE SEQUENCE</scope>
    <source>
        <strain evidence="9">CBS 109.77</strain>
    </source>
</reference>
<feature type="transmembrane region" description="Helical" evidence="7">
    <location>
        <begin position="208"/>
        <end position="230"/>
    </location>
</feature>
<feature type="transmembrane region" description="Helical" evidence="7">
    <location>
        <begin position="116"/>
        <end position="134"/>
    </location>
</feature>
<keyword evidence="5 7" id="KW-0472">Membrane</keyword>
<dbReference type="PANTHER" id="PTHR43791:SF24">
    <property type="entry name" value="NICOTINIC ACID PLASMA MEMBRANE TRANSPORTER"/>
    <property type="match status" value="1"/>
</dbReference>
<evidence type="ECO:0000256" key="6">
    <source>
        <dbReference type="SAM" id="MobiDB-lite"/>
    </source>
</evidence>
<feature type="transmembrane region" description="Helical" evidence="7">
    <location>
        <begin position="435"/>
        <end position="455"/>
    </location>
</feature>
<dbReference type="PROSITE" id="PS50850">
    <property type="entry name" value="MFS"/>
    <property type="match status" value="1"/>
</dbReference>
<evidence type="ECO:0000256" key="2">
    <source>
        <dbReference type="ARBA" id="ARBA00022448"/>
    </source>
</evidence>
<evidence type="ECO:0000313" key="9">
    <source>
        <dbReference type="EMBL" id="KAF2787340.1"/>
    </source>
</evidence>
<keyword evidence="2" id="KW-0813">Transport</keyword>
<feature type="transmembrane region" description="Helical" evidence="7">
    <location>
        <begin position="367"/>
        <end position="390"/>
    </location>
</feature>
<feature type="transmembrane region" description="Helical" evidence="7">
    <location>
        <begin position="175"/>
        <end position="196"/>
    </location>
</feature>
<comment type="subcellular location">
    <subcellularLocation>
        <location evidence="1">Membrane</location>
        <topology evidence="1">Multi-pass membrane protein</topology>
    </subcellularLocation>
</comment>
<dbReference type="Pfam" id="PF07690">
    <property type="entry name" value="MFS_1"/>
    <property type="match status" value="1"/>
</dbReference>
<evidence type="ECO:0000259" key="8">
    <source>
        <dbReference type="PROSITE" id="PS50850"/>
    </source>
</evidence>
<dbReference type="AlphaFoldDB" id="A0A6A6WT66"/>
<feature type="transmembrane region" description="Helical" evidence="7">
    <location>
        <begin position="342"/>
        <end position="361"/>
    </location>
</feature>
<keyword evidence="4 7" id="KW-1133">Transmembrane helix</keyword>
<gene>
    <name evidence="9" type="ORF">K505DRAFT_257929</name>
</gene>
<feature type="transmembrane region" description="Helical" evidence="7">
    <location>
        <begin position="140"/>
        <end position="163"/>
    </location>
</feature>
<accession>A0A6A6WT66</accession>
<evidence type="ECO:0000256" key="5">
    <source>
        <dbReference type="ARBA" id="ARBA00023136"/>
    </source>
</evidence>
<dbReference type="SUPFAM" id="SSF103473">
    <property type="entry name" value="MFS general substrate transporter"/>
    <property type="match status" value="1"/>
</dbReference>
<dbReference type="GO" id="GO:0022857">
    <property type="term" value="F:transmembrane transporter activity"/>
    <property type="evidence" value="ECO:0007669"/>
    <property type="project" value="InterPro"/>
</dbReference>
<evidence type="ECO:0000313" key="10">
    <source>
        <dbReference type="Proteomes" id="UP000799757"/>
    </source>
</evidence>
<dbReference type="GO" id="GO:0016020">
    <property type="term" value="C:membrane"/>
    <property type="evidence" value="ECO:0007669"/>
    <property type="project" value="UniProtKB-SubCell"/>
</dbReference>
<dbReference type="OrthoDB" id="2962993at2759"/>
<dbReference type="FunFam" id="1.20.1250.20:FF:000013">
    <property type="entry name" value="MFS general substrate transporter"/>
    <property type="match status" value="1"/>
</dbReference>
<feature type="compositionally biased region" description="Polar residues" evidence="6">
    <location>
        <begin position="10"/>
        <end position="20"/>
    </location>
</feature>
<dbReference type="InterPro" id="IPR036259">
    <property type="entry name" value="MFS_trans_sf"/>
</dbReference>
<feature type="region of interest" description="Disordered" evidence="6">
    <location>
        <begin position="1"/>
        <end position="20"/>
    </location>
</feature>
<name>A0A6A6WT66_9PLEO</name>
<feature type="transmembrane region" description="Helical" evidence="7">
    <location>
        <begin position="315"/>
        <end position="335"/>
    </location>
</feature>
<keyword evidence="10" id="KW-1185">Reference proteome</keyword>
<dbReference type="Gene3D" id="1.20.1250.20">
    <property type="entry name" value="MFS general substrate transporter like domains"/>
    <property type="match status" value="2"/>
</dbReference>
<proteinExistence type="predicted"/>
<dbReference type="EMBL" id="MU002331">
    <property type="protein sequence ID" value="KAF2787340.1"/>
    <property type="molecule type" value="Genomic_DNA"/>
</dbReference>
<feature type="transmembrane region" description="Helical" evidence="7">
    <location>
        <begin position="277"/>
        <end position="303"/>
    </location>
</feature>
<dbReference type="FunFam" id="1.20.1250.20:FF:000018">
    <property type="entry name" value="MFS transporter permease"/>
    <property type="match status" value="1"/>
</dbReference>
<dbReference type="PANTHER" id="PTHR43791">
    <property type="entry name" value="PERMEASE-RELATED"/>
    <property type="match status" value="1"/>
</dbReference>
<evidence type="ECO:0000256" key="3">
    <source>
        <dbReference type="ARBA" id="ARBA00022692"/>
    </source>
</evidence>
<feature type="domain" description="Major facilitator superfamily (MFS) profile" evidence="8">
    <location>
        <begin position="49"/>
        <end position="459"/>
    </location>
</feature>
<keyword evidence="3 7" id="KW-0812">Transmembrane</keyword>
<dbReference type="InterPro" id="IPR011701">
    <property type="entry name" value="MFS"/>
</dbReference>